<accession>A0A401PIU8</accession>
<comment type="caution">
    <text evidence="1">The sequence shown here is derived from an EMBL/GenBank/DDBJ whole genome shotgun (WGS) entry which is preliminary data.</text>
</comment>
<proteinExistence type="predicted"/>
<protein>
    <submittedName>
        <fullName evidence="1">Uncharacterized protein</fullName>
    </submittedName>
</protein>
<reference evidence="1 2" key="1">
    <citation type="journal article" date="2018" name="Nat. Ecol. Evol.">
        <title>Shark genomes provide insights into elasmobranch evolution and the origin of vertebrates.</title>
        <authorList>
            <person name="Hara Y"/>
            <person name="Yamaguchi K"/>
            <person name="Onimaru K"/>
            <person name="Kadota M"/>
            <person name="Koyanagi M"/>
            <person name="Keeley SD"/>
            <person name="Tatsumi K"/>
            <person name="Tanaka K"/>
            <person name="Motone F"/>
            <person name="Kageyama Y"/>
            <person name="Nozu R"/>
            <person name="Adachi N"/>
            <person name="Nishimura O"/>
            <person name="Nakagawa R"/>
            <person name="Tanegashima C"/>
            <person name="Kiyatake I"/>
            <person name="Matsumoto R"/>
            <person name="Murakumo K"/>
            <person name="Nishida K"/>
            <person name="Terakita A"/>
            <person name="Kuratani S"/>
            <person name="Sato K"/>
            <person name="Hyodo S Kuraku.S."/>
        </authorList>
    </citation>
    <scope>NUCLEOTIDE SEQUENCE [LARGE SCALE GENOMIC DNA]</scope>
</reference>
<name>A0A401PIU8_SCYTO</name>
<keyword evidence="2" id="KW-1185">Reference proteome</keyword>
<evidence type="ECO:0000313" key="2">
    <source>
        <dbReference type="Proteomes" id="UP000288216"/>
    </source>
</evidence>
<sequence length="82" mass="9616">MNQTAATWIGRSTWLMGFRLRYLKLEYLIGRQILGSCLTERFFDFLNQYLSVGCRRSCTNSLWQLRIWEFSNNTGIRAGVVS</sequence>
<organism evidence="1 2">
    <name type="scientific">Scyliorhinus torazame</name>
    <name type="common">Cloudy catshark</name>
    <name type="synonym">Catulus torazame</name>
    <dbReference type="NCBI Taxonomy" id="75743"/>
    <lineage>
        <taxon>Eukaryota</taxon>
        <taxon>Metazoa</taxon>
        <taxon>Chordata</taxon>
        <taxon>Craniata</taxon>
        <taxon>Vertebrata</taxon>
        <taxon>Chondrichthyes</taxon>
        <taxon>Elasmobranchii</taxon>
        <taxon>Galeomorphii</taxon>
        <taxon>Galeoidea</taxon>
        <taxon>Carcharhiniformes</taxon>
        <taxon>Scyliorhinidae</taxon>
        <taxon>Scyliorhinus</taxon>
    </lineage>
</organism>
<dbReference type="AlphaFoldDB" id="A0A401PIU8"/>
<gene>
    <name evidence="1" type="ORF">scyTo_0002320</name>
</gene>
<dbReference type="EMBL" id="BFAA01000576">
    <property type="protein sequence ID" value="GCB73052.1"/>
    <property type="molecule type" value="Genomic_DNA"/>
</dbReference>
<evidence type="ECO:0000313" key="1">
    <source>
        <dbReference type="EMBL" id="GCB73052.1"/>
    </source>
</evidence>
<dbReference type="Proteomes" id="UP000288216">
    <property type="component" value="Unassembled WGS sequence"/>
</dbReference>